<feature type="signal peptide" evidence="11">
    <location>
        <begin position="1"/>
        <end position="23"/>
    </location>
</feature>
<dbReference type="AlphaFoldDB" id="R7TAR8"/>
<keyword evidence="8" id="KW-0472">Membrane</keyword>
<dbReference type="GO" id="GO:0032580">
    <property type="term" value="C:Golgi cisterna membrane"/>
    <property type="evidence" value="ECO:0007669"/>
    <property type="project" value="UniProtKB-SubCell"/>
</dbReference>
<keyword evidence="14" id="KW-1185">Reference proteome</keyword>
<name>R7TAR8_CAPTE</name>
<feature type="compositionally biased region" description="Polar residues" evidence="10">
    <location>
        <begin position="31"/>
        <end position="64"/>
    </location>
</feature>
<reference evidence="14" key="1">
    <citation type="submission" date="2012-12" db="EMBL/GenBank/DDBJ databases">
        <authorList>
            <person name="Hellsten U."/>
            <person name="Grimwood J."/>
            <person name="Chapman J.A."/>
            <person name="Shapiro H."/>
            <person name="Aerts A."/>
            <person name="Otillar R.P."/>
            <person name="Terry A.Y."/>
            <person name="Boore J.L."/>
            <person name="Simakov O."/>
            <person name="Marletaz F."/>
            <person name="Cho S.-J."/>
            <person name="Edsinger-Gonzales E."/>
            <person name="Havlak P."/>
            <person name="Kuo D.-H."/>
            <person name="Larsson T."/>
            <person name="Lv J."/>
            <person name="Arendt D."/>
            <person name="Savage R."/>
            <person name="Osoegawa K."/>
            <person name="de Jong P."/>
            <person name="Lindberg D.R."/>
            <person name="Seaver E.C."/>
            <person name="Weisblat D.A."/>
            <person name="Putnam N.H."/>
            <person name="Grigoriev I.V."/>
            <person name="Rokhsar D.S."/>
        </authorList>
    </citation>
    <scope>NUCLEOTIDE SEQUENCE</scope>
    <source>
        <strain evidence="14">I ESC-2004</strain>
    </source>
</reference>
<protein>
    <recommendedName>
        <fullName evidence="9">Hexosyltransferase</fullName>
        <ecNumber evidence="9">2.4.1.-</ecNumber>
    </recommendedName>
</protein>
<evidence type="ECO:0000256" key="5">
    <source>
        <dbReference type="ARBA" id="ARBA00022968"/>
    </source>
</evidence>
<evidence type="ECO:0000256" key="9">
    <source>
        <dbReference type="RuleBase" id="RU364016"/>
    </source>
</evidence>
<feature type="chain" id="PRO_5010979131" description="Hexosyltransferase" evidence="11">
    <location>
        <begin position="24"/>
        <end position="787"/>
    </location>
</feature>
<dbReference type="FunCoup" id="R7TAR8">
    <property type="interactions" value="495"/>
</dbReference>
<keyword evidence="6" id="KW-1133">Transmembrane helix</keyword>
<dbReference type="GO" id="GO:0047238">
    <property type="term" value="F:glucuronosyl-N-acetylgalactosaminyl-proteoglycan 4-beta-N-acetylgalactosaminyltransferase activity"/>
    <property type="evidence" value="ECO:0007669"/>
    <property type="project" value="TreeGrafter"/>
</dbReference>
<reference evidence="12 14" key="2">
    <citation type="journal article" date="2013" name="Nature">
        <title>Insights into bilaterian evolution from three spiralian genomes.</title>
        <authorList>
            <person name="Simakov O."/>
            <person name="Marletaz F."/>
            <person name="Cho S.J."/>
            <person name="Edsinger-Gonzales E."/>
            <person name="Havlak P."/>
            <person name="Hellsten U."/>
            <person name="Kuo D.H."/>
            <person name="Larsson T."/>
            <person name="Lv J."/>
            <person name="Arendt D."/>
            <person name="Savage R."/>
            <person name="Osoegawa K."/>
            <person name="de Jong P."/>
            <person name="Grimwood J."/>
            <person name="Chapman J.A."/>
            <person name="Shapiro H."/>
            <person name="Aerts A."/>
            <person name="Otillar R.P."/>
            <person name="Terry A.Y."/>
            <person name="Boore J.L."/>
            <person name="Grigoriev I.V."/>
            <person name="Lindberg D.R."/>
            <person name="Seaver E.C."/>
            <person name="Weisblat D.A."/>
            <person name="Putnam N.H."/>
            <person name="Rokhsar D.S."/>
        </authorList>
    </citation>
    <scope>NUCLEOTIDE SEQUENCE</scope>
    <source>
        <strain evidence="12 14">I ESC-2004</strain>
    </source>
</reference>
<dbReference type="PANTHER" id="PTHR12369">
    <property type="entry name" value="CHONDROITIN SYNTHASE"/>
    <property type="match status" value="1"/>
</dbReference>
<dbReference type="OMA" id="YLNRVRM"/>
<evidence type="ECO:0000256" key="1">
    <source>
        <dbReference type="ARBA" id="ARBA00004447"/>
    </source>
</evidence>
<dbReference type="EMBL" id="AMQN01003053">
    <property type="status" value="NOT_ANNOTATED_CDS"/>
    <property type="molecule type" value="Genomic_DNA"/>
</dbReference>
<dbReference type="EnsemblMetazoa" id="CapteT220988">
    <property type="protein sequence ID" value="CapteP220988"/>
    <property type="gene ID" value="CapteG220988"/>
</dbReference>
<dbReference type="Pfam" id="PF05679">
    <property type="entry name" value="CHGN"/>
    <property type="match status" value="1"/>
</dbReference>
<dbReference type="STRING" id="283909.R7TAR8"/>
<evidence type="ECO:0000313" key="12">
    <source>
        <dbReference type="EMBL" id="ELT90607.1"/>
    </source>
</evidence>
<evidence type="ECO:0000256" key="10">
    <source>
        <dbReference type="SAM" id="MobiDB-lite"/>
    </source>
</evidence>
<dbReference type="PANTHER" id="PTHR12369:SF13">
    <property type="entry name" value="HEXOSYLTRANSFERASE"/>
    <property type="match status" value="1"/>
</dbReference>
<comment type="similarity">
    <text evidence="2 9">Belongs to the chondroitin N-acetylgalactosaminyltransferase family.</text>
</comment>
<keyword evidence="5 9" id="KW-0735">Signal-anchor</keyword>
<evidence type="ECO:0000256" key="7">
    <source>
        <dbReference type="ARBA" id="ARBA00023034"/>
    </source>
</evidence>
<evidence type="ECO:0000256" key="2">
    <source>
        <dbReference type="ARBA" id="ARBA00009239"/>
    </source>
</evidence>
<dbReference type="Gene3D" id="3.90.550.50">
    <property type="match status" value="1"/>
</dbReference>
<evidence type="ECO:0000256" key="3">
    <source>
        <dbReference type="ARBA" id="ARBA00022679"/>
    </source>
</evidence>
<organism evidence="12">
    <name type="scientific">Capitella teleta</name>
    <name type="common">Polychaete worm</name>
    <dbReference type="NCBI Taxonomy" id="283909"/>
    <lineage>
        <taxon>Eukaryota</taxon>
        <taxon>Metazoa</taxon>
        <taxon>Spiralia</taxon>
        <taxon>Lophotrochozoa</taxon>
        <taxon>Annelida</taxon>
        <taxon>Polychaeta</taxon>
        <taxon>Sedentaria</taxon>
        <taxon>Scolecida</taxon>
        <taxon>Capitellidae</taxon>
        <taxon>Capitella</taxon>
    </lineage>
</organism>
<dbReference type="EC" id="2.4.1.-" evidence="9"/>
<keyword evidence="3 9" id="KW-0808">Transferase</keyword>
<keyword evidence="4" id="KW-0812">Transmembrane</keyword>
<evidence type="ECO:0000313" key="14">
    <source>
        <dbReference type="Proteomes" id="UP000014760"/>
    </source>
</evidence>
<dbReference type="EMBL" id="KB310836">
    <property type="protein sequence ID" value="ELT90607.1"/>
    <property type="molecule type" value="Genomic_DNA"/>
</dbReference>
<dbReference type="InterPro" id="IPR008428">
    <property type="entry name" value="Chond_GalNAc"/>
</dbReference>
<evidence type="ECO:0000313" key="13">
    <source>
        <dbReference type="EnsemblMetazoa" id="CapteP220988"/>
    </source>
</evidence>
<evidence type="ECO:0000256" key="8">
    <source>
        <dbReference type="ARBA" id="ARBA00023136"/>
    </source>
</evidence>
<evidence type="ECO:0000256" key="6">
    <source>
        <dbReference type="ARBA" id="ARBA00022989"/>
    </source>
</evidence>
<comment type="subcellular location">
    <subcellularLocation>
        <location evidence="1 9">Golgi apparatus</location>
        <location evidence="1 9">Golgi stack membrane</location>
        <topology evidence="1 9">Single-pass type II membrane protein</topology>
    </subcellularLocation>
</comment>
<dbReference type="Proteomes" id="UP000014760">
    <property type="component" value="Unassembled WGS sequence"/>
</dbReference>
<keyword evidence="11" id="KW-0732">Signal</keyword>
<accession>R7TAR8</accession>
<dbReference type="InterPro" id="IPR051227">
    <property type="entry name" value="CS_glycosyltransferase"/>
</dbReference>
<keyword evidence="7 9" id="KW-0333">Golgi apparatus</keyword>
<proteinExistence type="inferred from homology"/>
<evidence type="ECO:0000256" key="11">
    <source>
        <dbReference type="SAM" id="SignalP"/>
    </source>
</evidence>
<dbReference type="OrthoDB" id="9985088at2759"/>
<sequence length="787" mass="90289">MPVLMGLCLGIALSLILVPFLEEKCHFPSGHQASPPTQKLTTLPSENPSQRRSLSESSTPSNPGKLQHVKSSAFPDEAYIEKFTSDEFEPERREFEPTGSKGQSDYVKVRRSRYISTELGIREKLFAGVLSTKTSIETYGVAINKTLSEYVSKLIFFLDSRGANLPPAMSMVIFSDEKKHLMPFHMLKYISDHYANVYDWFYFAYDKTYVHGSKLQRDVQDMSADISVLLGKPAEGQAAYCDVKHGILLSQPVIKRVVNHLDWCIRSALPSHSDSVNLGKCINYATQLRCSSYSSGHRYSSVTDVQYSRDHEQLSQMKYLLDIHAVGDLTNDLDILRLHRFFCEEELKALEDKLQKVHQEIFDISPKSPDANTSMSWPIGIDPPLSPRTRFDVISWEFFTETDLYLHSDIVNTKPLTGVNKEDVNDIIKTAVDRLNGDHRQRYQHKTLINGYRRFDATRGMDYVLDLLLWDKVSHSTVQRRVYLMRPLEAVEIIPMPFVTENTRVNIVIPVTVKDREGVMAIIDSFAHICLESGDNAYLFVIFIYEDDTSSDDVFSVLKSMITFYENKYRNGAKISWSSLRSAQPSQYTVLDMAARKFSPDSLILLCSPGMILSIEFLNRVRMNVVLEWQVFFPIGFRQFKPNLIFSEKPYPTTIDIKRGVGRFELHNYAIASFYNADYIYARKQMISTGVDGDLFTMFLKFHHVHIFRAIEPALKLHFHLIECLPTPTDEEYAECLARRAEGLASRSQLALLVFEHQQKLDEGQLNVMHQQNEQNVKQMKPEMLKK</sequence>
<reference evidence="13" key="3">
    <citation type="submission" date="2015-06" db="UniProtKB">
        <authorList>
            <consortium name="EnsemblMetazoa"/>
        </authorList>
    </citation>
    <scope>IDENTIFICATION</scope>
</reference>
<evidence type="ECO:0000256" key="4">
    <source>
        <dbReference type="ARBA" id="ARBA00022692"/>
    </source>
</evidence>
<gene>
    <name evidence="12" type="ORF">CAPTEDRAFT_220988</name>
</gene>
<feature type="region of interest" description="Disordered" evidence="10">
    <location>
        <begin position="28"/>
        <end position="68"/>
    </location>
</feature>
<dbReference type="HOGENOM" id="CLU_016244_1_0_1"/>